<keyword evidence="5" id="KW-0862">Zinc</keyword>
<feature type="domain" description="Metallo-beta-lactamase" evidence="6">
    <location>
        <begin position="44"/>
        <end position="279"/>
    </location>
</feature>
<evidence type="ECO:0000256" key="2">
    <source>
        <dbReference type="ARBA" id="ARBA00007749"/>
    </source>
</evidence>
<sequence length="292" mass="33674">MRMFPQGRALMPPRVSLELLRIGHCRHCERMVRADGHWHAVEFPALSVLIRHPQRGALLYDTGYAEHFFRATDRWPERLYRWTTPVHLPAHETLGAQLARRGVQLEEIAWCLISHFHADHVGGLRDLPNAHFLCLRADYQQLRSCSRLGGLRRALLPQLLPEDFDRRLQFAEQAPLCALTGAWQGLGAAYDLFEDGSVLAVPLPGHVPGQMGLWLRDQHDREVLLCADAVWSSATWSALQWPAWPTRLLMHDWRAFRRTVQQLHALSHAYPELAILPSHCQPSLDRYQPEWR</sequence>
<dbReference type="SMART" id="SM00849">
    <property type="entry name" value="Lactamase_B"/>
    <property type="match status" value="1"/>
</dbReference>
<comment type="caution">
    <text evidence="7">The sequence shown here is derived from an EMBL/GenBank/DDBJ whole genome shotgun (WGS) entry which is preliminary data.</text>
</comment>
<dbReference type="SUPFAM" id="SSF56281">
    <property type="entry name" value="Metallo-hydrolase/oxidoreductase"/>
    <property type="match status" value="1"/>
</dbReference>
<comment type="similarity">
    <text evidence="2">Belongs to the metallo-beta-lactamase superfamily.</text>
</comment>
<dbReference type="AlphaFoldDB" id="W4SDT5"/>
<keyword evidence="4" id="KW-0378">Hydrolase</keyword>
<dbReference type="PANTHER" id="PTHR42978">
    <property type="entry name" value="QUORUM-QUENCHING LACTONASE YTNP-RELATED-RELATED"/>
    <property type="match status" value="1"/>
</dbReference>
<gene>
    <name evidence="7" type="ORF">XPR_0694</name>
</gene>
<comment type="cofactor">
    <cofactor evidence="1">
        <name>Zn(2+)</name>
        <dbReference type="ChEBI" id="CHEBI:29105"/>
    </cofactor>
</comment>
<dbReference type="GO" id="GO:0016787">
    <property type="term" value="F:hydrolase activity"/>
    <property type="evidence" value="ECO:0007669"/>
    <property type="project" value="UniProtKB-KW"/>
</dbReference>
<dbReference type="Proteomes" id="UP000019084">
    <property type="component" value="Unassembled WGS sequence"/>
</dbReference>
<proteinExistence type="inferred from homology"/>
<organism evidence="7 8">
    <name type="scientific">Xanthomonas arboricola pv. pruni MAFF 301420</name>
    <dbReference type="NCBI Taxonomy" id="1418095"/>
    <lineage>
        <taxon>Bacteria</taxon>
        <taxon>Pseudomonadati</taxon>
        <taxon>Pseudomonadota</taxon>
        <taxon>Gammaproteobacteria</taxon>
        <taxon>Lysobacterales</taxon>
        <taxon>Lysobacteraceae</taxon>
        <taxon>Xanthomonas</taxon>
    </lineage>
</organism>
<evidence type="ECO:0000256" key="5">
    <source>
        <dbReference type="ARBA" id="ARBA00022833"/>
    </source>
</evidence>
<reference evidence="7 8" key="1">
    <citation type="submission" date="2014-01" db="EMBL/GenBank/DDBJ databases">
        <title>Genome sequence and analysis of Xanthomonas arboricola pv. pruni.</title>
        <authorList>
            <person name="Fujikawa T."/>
            <person name="Nakazono-Nagaoka E."/>
        </authorList>
    </citation>
    <scope>NUCLEOTIDE SEQUENCE [LARGE SCALE GENOMIC DNA]</scope>
    <source>
        <strain evidence="8">MAFF 301420</strain>
    </source>
</reference>
<dbReference type="GO" id="GO:0046872">
    <property type="term" value="F:metal ion binding"/>
    <property type="evidence" value="ECO:0007669"/>
    <property type="project" value="UniProtKB-KW"/>
</dbReference>
<protein>
    <recommendedName>
        <fullName evidence="6">Metallo-beta-lactamase domain-containing protein</fullName>
    </recommendedName>
</protein>
<evidence type="ECO:0000256" key="4">
    <source>
        <dbReference type="ARBA" id="ARBA00022801"/>
    </source>
</evidence>
<dbReference type="EMBL" id="BAVC01000037">
    <property type="protein sequence ID" value="GAE54059.1"/>
    <property type="molecule type" value="Genomic_DNA"/>
</dbReference>
<evidence type="ECO:0000256" key="3">
    <source>
        <dbReference type="ARBA" id="ARBA00022723"/>
    </source>
</evidence>
<evidence type="ECO:0000259" key="6">
    <source>
        <dbReference type="SMART" id="SM00849"/>
    </source>
</evidence>
<dbReference type="InterPro" id="IPR001279">
    <property type="entry name" value="Metallo-B-lactamas"/>
</dbReference>
<dbReference type="Gene3D" id="3.60.15.10">
    <property type="entry name" value="Ribonuclease Z/Hydroxyacylglutathione hydrolase-like"/>
    <property type="match status" value="1"/>
</dbReference>
<dbReference type="InterPro" id="IPR036866">
    <property type="entry name" value="RibonucZ/Hydroxyglut_hydro"/>
</dbReference>
<dbReference type="Pfam" id="PF00753">
    <property type="entry name" value="Lactamase_B"/>
    <property type="match status" value="1"/>
</dbReference>
<name>W4SDT5_9XANT</name>
<dbReference type="InterPro" id="IPR051013">
    <property type="entry name" value="MBL_superfamily_lactonases"/>
</dbReference>
<evidence type="ECO:0000313" key="8">
    <source>
        <dbReference type="Proteomes" id="UP000019084"/>
    </source>
</evidence>
<keyword evidence="3" id="KW-0479">Metal-binding</keyword>
<dbReference type="CDD" id="cd07730">
    <property type="entry name" value="metallo-hydrolase-like_MBL-fold"/>
    <property type="match status" value="1"/>
</dbReference>
<evidence type="ECO:0000256" key="1">
    <source>
        <dbReference type="ARBA" id="ARBA00001947"/>
    </source>
</evidence>
<evidence type="ECO:0000313" key="7">
    <source>
        <dbReference type="EMBL" id="GAE54059.1"/>
    </source>
</evidence>
<accession>W4SDT5</accession>
<dbReference type="PANTHER" id="PTHR42978:SF2">
    <property type="entry name" value="102 KBASES UNSTABLE REGION: FROM 1 TO 119443"/>
    <property type="match status" value="1"/>
</dbReference>